<dbReference type="EMBL" id="JAAAIN010005817">
    <property type="protein sequence ID" value="KAG0272920.1"/>
    <property type="molecule type" value="Genomic_DNA"/>
</dbReference>
<proteinExistence type="predicted"/>
<reference evidence="2" key="1">
    <citation type="journal article" date="2020" name="Fungal Divers.">
        <title>Resolving the Mortierellaceae phylogeny through synthesis of multi-gene phylogenetics and phylogenomics.</title>
        <authorList>
            <person name="Vandepol N."/>
            <person name="Liber J."/>
            <person name="Desiro A."/>
            <person name="Na H."/>
            <person name="Kennedy M."/>
            <person name="Barry K."/>
            <person name="Grigoriev I.V."/>
            <person name="Miller A.N."/>
            <person name="O'Donnell K."/>
            <person name="Stajich J.E."/>
            <person name="Bonito G."/>
        </authorList>
    </citation>
    <scope>NUCLEOTIDE SEQUENCE</scope>
    <source>
        <strain evidence="2">NVP60</strain>
    </source>
</reference>
<evidence type="ECO:0000313" key="2">
    <source>
        <dbReference type="EMBL" id="KAG0272920.1"/>
    </source>
</evidence>
<dbReference type="Proteomes" id="UP000823405">
    <property type="component" value="Unassembled WGS sequence"/>
</dbReference>
<protein>
    <submittedName>
        <fullName evidence="2">Uncharacterized protein</fullName>
    </submittedName>
</protein>
<comment type="caution">
    <text evidence="2">The sequence shown here is derived from an EMBL/GenBank/DDBJ whole genome shotgun (WGS) entry which is preliminary data.</text>
</comment>
<sequence length="147" mass="16580">MPPVDESHQHRMSSTPTSITTPQPSRSISRPGQRIPFPKGSAHEHLLLNALGWCRPFAGPAGGSLEDWERVVEYLQDLDPSTKQFSHITAVDCRLAWIRLLQEKERLGPRSFASGETTEASKERRKIIRWLVELKESAAMAIRAQEP</sequence>
<accession>A0A9P6QPZ5</accession>
<dbReference type="AlphaFoldDB" id="A0A9P6QPZ5"/>
<evidence type="ECO:0000256" key="1">
    <source>
        <dbReference type="SAM" id="MobiDB-lite"/>
    </source>
</evidence>
<name>A0A9P6QPZ5_9FUNG</name>
<feature type="non-terminal residue" evidence="2">
    <location>
        <position position="147"/>
    </location>
</feature>
<feature type="region of interest" description="Disordered" evidence="1">
    <location>
        <begin position="1"/>
        <end position="36"/>
    </location>
</feature>
<feature type="compositionally biased region" description="Low complexity" evidence="1">
    <location>
        <begin position="13"/>
        <end position="29"/>
    </location>
</feature>
<organism evidence="2 3">
    <name type="scientific">Linnemannia gamsii</name>
    <dbReference type="NCBI Taxonomy" id="64522"/>
    <lineage>
        <taxon>Eukaryota</taxon>
        <taxon>Fungi</taxon>
        <taxon>Fungi incertae sedis</taxon>
        <taxon>Mucoromycota</taxon>
        <taxon>Mortierellomycotina</taxon>
        <taxon>Mortierellomycetes</taxon>
        <taxon>Mortierellales</taxon>
        <taxon>Mortierellaceae</taxon>
        <taxon>Linnemannia</taxon>
    </lineage>
</organism>
<evidence type="ECO:0000313" key="3">
    <source>
        <dbReference type="Proteomes" id="UP000823405"/>
    </source>
</evidence>
<keyword evidence="3" id="KW-1185">Reference proteome</keyword>
<gene>
    <name evidence="2" type="ORF">BGZ97_010851</name>
</gene>